<sequence length="224" mass="25807">MHCALFFISCAPKIRRSYERLSLYRDNGSQCPKAAETVFVQDALDKCEEQGRQDLIHSLNSSYHTKRDVGGRVKFLVTSRPYFDIKKLFDQRVIRLTGEDESGQIKKEIDLVIQDRVPAIASRKKPDVDTQNHLQERLLSTENRTYIWLYLTLANVEKALGVGTLRRMQQIIDEIPRTVNDAYEAMLDRSPRLEKVPRLLYIVLAAVRPLTLQEMNMALNIAEG</sequence>
<accession>A0ABR4A1U1</accession>
<protein>
    <recommendedName>
        <fullName evidence="1">DUF7069 domain-containing protein</fullName>
    </recommendedName>
</protein>
<evidence type="ECO:0000259" key="1">
    <source>
        <dbReference type="Pfam" id="PF23239"/>
    </source>
</evidence>
<keyword evidence="3" id="KW-1185">Reference proteome</keyword>
<proteinExistence type="predicted"/>
<gene>
    <name evidence="2" type="ORF">N7G274_008343</name>
</gene>
<comment type="caution">
    <text evidence="2">The sequence shown here is derived from an EMBL/GenBank/DDBJ whole genome shotgun (WGS) entry which is preliminary data.</text>
</comment>
<dbReference type="InterPro" id="IPR055497">
    <property type="entry name" value="DUF7069"/>
</dbReference>
<organism evidence="2 3">
    <name type="scientific">Stereocaulon virgatum</name>
    <dbReference type="NCBI Taxonomy" id="373712"/>
    <lineage>
        <taxon>Eukaryota</taxon>
        <taxon>Fungi</taxon>
        <taxon>Dikarya</taxon>
        <taxon>Ascomycota</taxon>
        <taxon>Pezizomycotina</taxon>
        <taxon>Lecanoromycetes</taxon>
        <taxon>OSLEUM clade</taxon>
        <taxon>Lecanoromycetidae</taxon>
        <taxon>Lecanorales</taxon>
        <taxon>Lecanorineae</taxon>
        <taxon>Stereocaulaceae</taxon>
        <taxon>Stereocaulon</taxon>
    </lineage>
</organism>
<name>A0ABR4A1U1_9LECA</name>
<dbReference type="PANTHER" id="PTHR10039">
    <property type="entry name" value="AMELOGENIN"/>
    <property type="match status" value="1"/>
</dbReference>
<reference evidence="2 3" key="1">
    <citation type="submission" date="2024-09" db="EMBL/GenBank/DDBJ databases">
        <title>Rethinking Asexuality: The Enigmatic Case of Functional Sexual Genes in Lepraria (Stereocaulaceae).</title>
        <authorList>
            <person name="Doellman M."/>
            <person name="Sun Y."/>
            <person name="Barcenas-Pena A."/>
            <person name="Lumbsch H.T."/>
            <person name="Grewe F."/>
        </authorList>
    </citation>
    <scope>NUCLEOTIDE SEQUENCE [LARGE SCALE GENOMIC DNA]</scope>
    <source>
        <strain evidence="2 3">Mercado 3170</strain>
    </source>
</reference>
<dbReference type="Proteomes" id="UP001590950">
    <property type="component" value="Unassembled WGS sequence"/>
</dbReference>
<dbReference type="Pfam" id="PF23239">
    <property type="entry name" value="DUF7069"/>
    <property type="match status" value="1"/>
</dbReference>
<evidence type="ECO:0000313" key="3">
    <source>
        <dbReference type="Proteomes" id="UP001590950"/>
    </source>
</evidence>
<evidence type="ECO:0000313" key="2">
    <source>
        <dbReference type="EMBL" id="KAL2039003.1"/>
    </source>
</evidence>
<feature type="domain" description="DUF7069" evidence="1">
    <location>
        <begin position="105"/>
        <end position="157"/>
    </location>
</feature>
<dbReference type="EMBL" id="JBEFKJ010000028">
    <property type="protein sequence ID" value="KAL2039003.1"/>
    <property type="molecule type" value="Genomic_DNA"/>
</dbReference>